<comment type="similarity">
    <text evidence="1">Belongs to the NAD(P)-dependent epimerase/dehydratase family.</text>
</comment>
<organism evidence="5 6">
    <name type="scientific">Peronospora farinosa</name>
    <dbReference type="NCBI Taxonomy" id="134698"/>
    <lineage>
        <taxon>Eukaryota</taxon>
        <taxon>Sar</taxon>
        <taxon>Stramenopiles</taxon>
        <taxon>Oomycota</taxon>
        <taxon>Peronosporomycetes</taxon>
        <taxon>Peronosporales</taxon>
        <taxon>Peronosporaceae</taxon>
        <taxon>Peronospora</taxon>
    </lineage>
</organism>
<proteinExistence type="inferred from homology"/>
<dbReference type="Gene3D" id="3.40.50.1400">
    <property type="match status" value="1"/>
</dbReference>
<protein>
    <recommendedName>
        <fullName evidence="7">NAD-dependent epimerase/dehydratase domain-containing protein</fullName>
    </recommendedName>
</protein>
<dbReference type="Gene3D" id="3.40.50.720">
    <property type="entry name" value="NAD(P)-binding Rossmann-like Domain"/>
    <property type="match status" value="1"/>
</dbReference>
<dbReference type="AlphaFoldDB" id="A0AAV0UNZ1"/>
<keyword evidence="2" id="KW-0479">Metal-binding</keyword>
<dbReference type="SUPFAM" id="SSF53800">
    <property type="entry name" value="Chelatase"/>
    <property type="match status" value="1"/>
</dbReference>
<dbReference type="Pfam" id="PF01903">
    <property type="entry name" value="CbiX"/>
    <property type="match status" value="1"/>
</dbReference>
<dbReference type="SUPFAM" id="SSF51735">
    <property type="entry name" value="NAD(P)-binding Rossmann-fold domains"/>
    <property type="match status" value="1"/>
</dbReference>
<dbReference type="InterPro" id="IPR002762">
    <property type="entry name" value="CbiX-like"/>
</dbReference>
<dbReference type="GO" id="GO:0016829">
    <property type="term" value="F:lyase activity"/>
    <property type="evidence" value="ECO:0007669"/>
    <property type="project" value="UniProtKB-KW"/>
</dbReference>
<evidence type="ECO:0000256" key="4">
    <source>
        <dbReference type="ARBA" id="ARBA00023239"/>
    </source>
</evidence>
<dbReference type="InterPro" id="IPR036291">
    <property type="entry name" value="NAD(P)-bd_dom_sf"/>
</dbReference>
<dbReference type="CDD" id="cd03416">
    <property type="entry name" value="CbiX_SirB_N"/>
    <property type="match status" value="1"/>
</dbReference>
<dbReference type="Proteomes" id="UP001159659">
    <property type="component" value="Unassembled WGS sequence"/>
</dbReference>
<evidence type="ECO:0000256" key="1">
    <source>
        <dbReference type="ARBA" id="ARBA00007637"/>
    </source>
</evidence>
<name>A0AAV0UNZ1_9STRA</name>
<sequence>MSSIPSKKLFVFGLGYSASRAAHAFHSIGYQLFRFESSTTHPQSVFLFDGDTWSATNSLSLEKALQGVTHVLVSVPTGRLEGQADPVLAALKEPLIRATKDSIQWVSYLLTIGVYGETNGVEVDESATVGSSVGRSQMRIKAERLWLDSGLPAHVFRIAGIYGPGRGTLTKVRSGTASIIHIPGRKFSRIHVDDIVNILLASAAQPNPGGIYNITSSTVVGEAEKTMSAMAKSFYAESKICANRRIKEELGVQLIYPTYREGFLAQILEEDKLSTAGDVLSCLAASKTLPRLVVLVNIGSLRAEPYLDLRQISFRLSRSIGQPVVPCSFRFSNRVNPNELYGLEAKTFGMYADRISPKTINKVWAAATPTPSMPLTVRVGGCLVDQENAEDTRVAQILLERILAVVDLKTVTDDVNVLVVDHGTPSRDVNEARELVAQALRGLLQRYEHVKLVDTACMERREGAEYDFNDPLLAQALDYYTVKTGIVVCAIMFLSNGRHAGEKGDIKEIIEDVRARHPGVDVCVTEALGMHELLSEIMKDRYRTVLAKETPDYTLPNDK</sequence>
<comment type="caution">
    <text evidence="5">The sequence shown here is derived from an EMBL/GenBank/DDBJ whole genome shotgun (WGS) entry which is preliminary data.</text>
</comment>
<dbReference type="GO" id="GO:0046872">
    <property type="term" value="F:metal ion binding"/>
    <property type="evidence" value="ECO:0007669"/>
    <property type="project" value="UniProtKB-KW"/>
</dbReference>
<gene>
    <name evidence="5" type="ORF">PFR002_LOCUS8300</name>
</gene>
<dbReference type="EMBL" id="CANTFK010000983">
    <property type="protein sequence ID" value="CAI5737194.1"/>
    <property type="molecule type" value="Genomic_DNA"/>
</dbReference>
<accession>A0AAV0UNZ1</accession>
<reference evidence="5" key="1">
    <citation type="submission" date="2022-12" db="EMBL/GenBank/DDBJ databases">
        <authorList>
            <person name="Webb A."/>
        </authorList>
    </citation>
    <scope>NUCLEOTIDE SEQUENCE</scope>
    <source>
        <strain evidence="5">Pf2</strain>
    </source>
</reference>
<evidence type="ECO:0000313" key="6">
    <source>
        <dbReference type="Proteomes" id="UP001159659"/>
    </source>
</evidence>
<keyword evidence="3" id="KW-0520">NAD</keyword>
<evidence type="ECO:0000313" key="5">
    <source>
        <dbReference type="EMBL" id="CAI5737194.1"/>
    </source>
</evidence>
<keyword evidence="4" id="KW-0456">Lyase</keyword>
<evidence type="ECO:0008006" key="7">
    <source>
        <dbReference type="Google" id="ProtNLM"/>
    </source>
</evidence>
<dbReference type="PANTHER" id="PTHR43574">
    <property type="entry name" value="EPIMERASE-RELATED"/>
    <property type="match status" value="1"/>
</dbReference>
<evidence type="ECO:0000256" key="2">
    <source>
        <dbReference type="ARBA" id="ARBA00022723"/>
    </source>
</evidence>
<evidence type="ECO:0000256" key="3">
    <source>
        <dbReference type="ARBA" id="ARBA00023027"/>
    </source>
</evidence>